<sequence>MVTYSSHPNPGSRSLETNAKEGSERSRETNLAYIAWEYGPKPRPRPTIQFLRSSLSLARWARGVGRWRVLMAGGYLPDCGILYPASLLLRLPVLLDSALAQVKRDLLPSEDLVDLPLLEKVNGNRTLIRRHDVNMVVLNLIMLDLSFNTASSYDPDSPKDMFKLGASHTLEATHVEFFSDEDEPEVDLGNQS</sequence>
<reference evidence="2" key="1">
    <citation type="journal article" date="2022" name="Int. J. Mol. Sci.">
        <title>Draft Genome of Tanacetum Coccineum: Genomic Comparison of Closely Related Tanacetum-Family Plants.</title>
        <authorList>
            <person name="Yamashiro T."/>
            <person name="Shiraishi A."/>
            <person name="Nakayama K."/>
            <person name="Satake H."/>
        </authorList>
    </citation>
    <scope>NUCLEOTIDE SEQUENCE</scope>
</reference>
<feature type="compositionally biased region" description="Polar residues" evidence="1">
    <location>
        <begin position="1"/>
        <end position="17"/>
    </location>
</feature>
<evidence type="ECO:0000313" key="3">
    <source>
        <dbReference type="Proteomes" id="UP001151760"/>
    </source>
</evidence>
<organism evidence="2 3">
    <name type="scientific">Tanacetum coccineum</name>
    <dbReference type="NCBI Taxonomy" id="301880"/>
    <lineage>
        <taxon>Eukaryota</taxon>
        <taxon>Viridiplantae</taxon>
        <taxon>Streptophyta</taxon>
        <taxon>Embryophyta</taxon>
        <taxon>Tracheophyta</taxon>
        <taxon>Spermatophyta</taxon>
        <taxon>Magnoliopsida</taxon>
        <taxon>eudicotyledons</taxon>
        <taxon>Gunneridae</taxon>
        <taxon>Pentapetalae</taxon>
        <taxon>asterids</taxon>
        <taxon>campanulids</taxon>
        <taxon>Asterales</taxon>
        <taxon>Asteraceae</taxon>
        <taxon>Asteroideae</taxon>
        <taxon>Anthemideae</taxon>
        <taxon>Anthemidinae</taxon>
        <taxon>Tanacetum</taxon>
    </lineage>
</organism>
<keyword evidence="3" id="KW-1185">Reference proteome</keyword>
<gene>
    <name evidence="2" type="ORF">Tco_0629144</name>
</gene>
<comment type="caution">
    <text evidence="2">The sequence shown here is derived from an EMBL/GenBank/DDBJ whole genome shotgun (WGS) entry which is preliminary data.</text>
</comment>
<evidence type="ECO:0000256" key="1">
    <source>
        <dbReference type="SAM" id="MobiDB-lite"/>
    </source>
</evidence>
<feature type="region of interest" description="Disordered" evidence="1">
    <location>
        <begin position="1"/>
        <end position="26"/>
    </location>
</feature>
<reference evidence="2" key="2">
    <citation type="submission" date="2022-01" db="EMBL/GenBank/DDBJ databases">
        <authorList>
            <person name="Yamashiro T."/>
            <person name="Shiraishi A."/>
            <person name="Satake H."/>
            <person name="Nakayama K."/>
        </authorList>
    </citation>
    <scope>NUCLEOTIDE SEQUENCE</scope>
</reference>
<dbReference type="Proteomes" id="UP001151760">
    <property type="component" value="Unassembled WGS sequence"/>
</dbReference>
<accession>A0ABQ4WSE6</accession>
<dbReference type="EMBL" id="BQNB010008891">
    <property type="protein sequence ID" value="GJS55782.1"/>
    <property type="molecule type" value="Genomic_DNA"/>
</dbReference>
<name>A0ABQ4WSE6_9ASTR</name>
<protein>
    <submittedName>
        <fullName evidence="2">Uncharacterized protein</fullName>
    </submittedName>
</protein>
<evidence type="ECO:0000313" key="2">
    <source>
        <dbReference type="EMBL" id="GJS55782.1"/>
    </source>
</evidence>
<proteinExistence type="predicted"/>